<evidence type="ECO:0000256" key="1">
    <source>
        <dbReference type="SAM" id="Phobius"/>
    </source>
</evidence>
<keyword evidence="1" id="KW-0472">Membrane</keyword>
<comment type="caution">
    <text evidence="2">The sequence shown here is derived from an EMBL/GenBank/DDBJ whole genome shotgun (WGS) entry which is preliminary data.</text>
</comment>
<sequence length="226" mass="25740">MTNLIVISGIILVTLIVFSFFRNRYINFVLGISLITLWMPLAISLPFFLIYAFKIEGLYLLAIMLMIYTIYFVRSNFFLATEVSDHIEMMNLSKSVRLYIKSLYMTTINTIFVIILIMIALGAVSLYPLLVLCSSVWFIPVAILGALAGVVIFGVVMMGLIPTVAINIIFTLNGVTRLTSALNYNRNEKLKRILYSLIPFWGIYDGIKLLKEANYKLKSKDQIYDE</sequence>
<dbReference type="RefSeq" id="WP_281092719.1">
    <property type="nucleotide sequence ID" value="NZ_JARYZI010000001.1"/>
</dbReference>
<feature type="transmembrane region" description="Helical" evidence="1">
    <location>
        <begin position="59"/>
        <end position="81"/>
    </location>
</feature>
<keyword evidence="1" id="KW-1133">Transmembrane helix</keyword>
<organism evidence="2 3">
    <name type="scientific">Fusibacter bizertensis</name>
    <dbReference type="NCBI Taxonomy" id="1488331"/>
    <lineage>
        <taxon>Bacteria</taxon>
        <taxon>Bacillati</taxon>
        <taxon>Bacillota</taxon>
        <taxon>Clostridia</taxon>
        <taxon>Eubacteriales</taxon>
        <taxon>Eubacteriales Family XII. Incertae Sedis</taxon>
        <taxon>Fusibacter</taxon>
    </lineage>
</organism>
<gene>
    <name evidence="2" type="ORF">QE109_02105</name>
</gene>
<feature type="transmembrane region" description="Helical" evidence="1">
    <location>
        <begin position="102"/>
        <end position="127"/>
    </location>
</feature>
<name>A0ABT6N925_9FIRM</name>
<keyword evidence="3" id="KW-1185">Reference proteome</keyword>
<feature type="transmembrane region" description="Helical" evidence="1">
    <location>
        <begin position="6"/>
        <end position="21"/>
    </location>
</feature>
<dbReference type="Proteomes" id="UP001158045">
    <property type="component" value="Unassembled WGS sequence"/>
</dbReference>
<protein>
    <submittedName>
        <fullName evidence="2">Uncharacterized protein</fullName>
    </submittedName>
</protein>
<accession>A0ABT6N925</accession>
<dbReference type="EMBL" id="JARYZI010000001">
    <property type="protein sequence ID" value="MDH8676919.1"/>
    <property type="molecule type" value="Genomic_DNA"/>
</dbReference>
<evidence type="ECO:0000313" key="3">
    <source>
        <dbReference type="Proteomes" id="UP001158045"/>
    </source>
</evidence>
<keyword evidence="1" id="KW-0812">Transmembrane</keyword>
<reference evidence="2 3" key="1">
    <citation type="submission" date="2023-04" db="EMBL/GenBank/DDBJ databases">
        <title>Fusibacter bizertensis strain WBS, isolated from littoral bottom sediments of the Arctic seas - biochemical and genomic analysis.</title>
        <authorList>
            <person name="Brioukhanov A.L."/>
        </authorList>
    </citation>
    <scope>NUCLEOTIDE SEQUENCE [LARGE SCALE GENOMIC DNA]</scope>
    <source>
        <strain evidence="2 3">WBS</strain>
    </source>
</reference>
<feature type="transmembrane region" description="Helical" evidence="1">
    <location>
        <begin position="139"/>
        <end position="172"/>
    </location>
</feature>
<proteinExistence type="predicted"/>
<feature type="transmembrane region" description="Helical" evidence="1">
    <location>
        <begin position="28"/>
        <end position="53"/>
    </location>
</feature>
<evidence type="ECO:0000313" key="2">
    <source>
        <dbReference type="EMBL" id="MDH8676919.1"/>
    </source>
</evidence>